<sequence>MASHRLLKYLLSASFIAGLTRASLKYKESKTNQKNDQLLSPYLGNWHMQDPAGLFSGQLLIDAEENIVLNGKAMKGSVTALTKDQLVYTDHFGYELTFKVQDENNLTLLDSADDKTYLLKKID</sequence>
<reference evidence="1 2" key="1">
    <citation type="submission" date="2016-10" db="EMBL/GenBank/DDBJ databases">
        <authorList>
            <person name="de Groot N.N."/>
        </authorList>
    </citation>
    <scope>NUCLEOTIDE SEQUENCE [LARGE SCALE GENOMIC DNA]</scope>
    <source>
        <strain evidence="1 2">DSM 27630</strain>
    </source>
</reference>
<dbReference type="RefSeq" id="WP_052181799.1">
    <property type="nucleotide sequence ID" value="NZ_FOQE01000014.1"/>
</dbReference>
<dbReference type="Proteomes" id="UP000198668">
    <property type="component" value="Unassembled WGS sequence"/>
</dbReference>
<dbReference type="OrthoDB" id="2246468at2"/>
<gene>
    <name evidence="1" type="ORF">SAMN04489868_11429</name>
</gene>
<evidence type="ECO:0000313" key="1">
    <source>
        <dbReference type="EMBL" id="SFH70195.1"/>
    </source>
</evidence>
<dbReference type="EMBL" id="FOQE01000014">
    <property type="protein sequence ID" value="SFH70195.1"/>
    <property type="molecule type" value="Genomic_DNA"/>
</dbReference>
<organism evidence="1 2">
    <name type="scientific">Pisciglobus halotolerans</name>
    <dbReference type="NCBI Taxonomy" id="745365"/>
    <lineage>
        <taxon>Bacteria</taxon>
        <taxon>Bacillati</taxon>
        <taxon>Bacillota</taxon>
        <taxon>Bacilli</taxon>
        <taxon>Lactobacillales</taxon>
        <taxon>Carnobacteriaceae</taxon>
    </lineage>
</organism>
<protein>
    <recommendedName>
        <fullName evidence="3">DUF4828 domain-containing protein</fullName>
    </recommendedName>
</protein>
<accession>A0A1I3C6I8</accession>
<dbReference type="Pfam" id="PF16110">
    <property type="entry name" value="DUF4828"/>
    <property type="match status" value="1"/>
</dbReference>
<proteinExistence type="predicted"/>
<keyword evidence="2" id="KW-1185">Reference proteome</keyword>
<dbReference type="AlphaFoldDB" id="A0A1I3C6I8"/>
<dbReference type="InterPro" id="IPR032254">
    <property type="entry name" value="DUF4828"/>
</dbReference>
<evidence type="ECO:0008006" key="3">
    <source>
        <dbReference type="Google" id="ProtNLM"/>
    </source>
</evidence>
<evidence type="ECO:0000313" key="2">
    <source>
        <dbReference type="Proteomes" id="UP000198668"/>
    </source>
</evidence>
<name>A0A1I3C6I8_9LACT</name>